<keyword evidence="11" id="KW-1185">Reference proteome</keyword>
<evidence type="ECO:0000256" key="8">
    <source>
        <dbReference type="SAM" id="MobiDB-lite"/>
    </source>
</evidence>
<evidence type="ECO:0000259" key="9">
    <source>
        <dbReference type="Pfam" id="PF06424"/>
    </source>
</evidence>
<keyword evidence="6" id="KW-0539">Nucleus</keyword>
<reference evidence="11" key="1">
    <citation type="submission" date="2017-12" db="EMBL/GenBank/DDBJ databases">
        <authorList>
            <consortium name="DOE Joint Genome Institute"/>
            <person name="Mondo S.J."/>
            <person name="Kjaerbolling I."/>
            <person name="Vesth T.C."/>
            <person name="Frisvad J.C."/>
            <person name="Nybo J.L."/>
            <person name="Theobald S."/>
            <person name="Kuo A."/>
            <person name="Bowyer P."/>
            <person name="Matsuda Y."/>
            <person name="Lyhne E.K."/>
            <person name="Kogle M.E."/>
            <person name="Clum A."/>
            <person name="Lipzen A."/>
            <person name="Salamov A."/>
            <person name="Ngan C.Y."/>
            <person name="Daum C."/>
            <person name="Chiniquy J."/>
            <person name="Barry K."/>
            <person name="LaButti K."/>
            <person name="Haridas S."/>
            <person name="Simmons B.A."/>
            <person name="Magnuson J.K."/>
            <person name="Mortensen U.H."/>
            <person name="Larsen T.O."/>
            <person name="Grigoriev I.V."/>
            <person name="Baker S.E."/>
            <person name="Andersen M.R."/>
            <person name="Nordberg H.P."/>
            <person name="Cantor M.N."/>
            <person name="Hua S.X."/>
        </authorList>
    </citation>
    <scope>NUCLEOTIDE SEQUENCE [LARGE SCALE GENOMIC DNA]</scope>
    <source>
        <strain evidence="11">IBT 19404</strain>
    </source>
</reference>
<evidence type="ECO:0000256" key="6">
    <source>
        <dbReference type="ARBA" id="ARBA00023242"/>
    </source>
</evidence>
<proteinExistence type="predicted"/>
<name>A0A2J5HHN2_9EURO</name>
<evidence type="ECO:0000256" key="1">
    <source>
        <dbReference type="ARBA" id="ARBA00004123"/>
    </source>
</evidence>
<dbReference type="OrthoDB" id="440128at2759"/>
<evidence type="ECO:0000256" key="3">
    <source>
        <dbReference type="ARBA" id="ARBA00022664"/>
    </source>
</evidence>
<dbReference type="GO" id="GO:0000244">
    <property type="term" value="P:spliceosomal tri-snRNP complex assembly"/>
    <property type="evidence" value="ECO:0007669"/>
    <property type="project" value="TreeGrafter"/>
</dbReference>
<feature type="coiled-coil region" evidence="7">
    <location>
        <begin position="477"/>
        <end position="509"/>
    </location>
</feature>
<evidence type="ECO:0000256" key="5">
    <source>
        <dbReference type="ARBA" id="ARBA00023187"/>
    </source>
</evidence>
<evidence type="ECO:0000313" key="11">
    <source>
        <dbReference type="Proteomes" id="UP000235023"/>
    </source>
</evidence>
<dbReference type="Pfam" id="PF14559">
    <property type="entry name" value="TPR_19"/>
    <property type="match status" value="1"/>
</dbReference>
<dbReference type="Pfam" id="PF13432">
    <property type="entry name" value="TPR_16"/>
    <property type="match status" value="1"/>
</dbReference>
<evidence type="ECO:0000256" key="7">
    <source>
        <dbReference type="SAM" id="Coils"/>
    </source>
</evidence>
<dbReference type="GO" id="GO:0071013">
    <property type="term" value="C:catalytic step 2 spliceosome"/>
    <property type="evidence" value="ECO:0007669"/>
    <property type="project" value="TreeGrafter"/>
</dbReference>
<keyword evidence="4" id="KW-0677">Repeat</keyword>
<dbReference type="PANTHER" id="PTHR11246">
    <property type="entry name" value="PRE-MRNA SPLICING FACTOR"/>
    <property type="match status" value="1"/>
</dbReference>
<organism evidence="10 11">
    <name type="scientific">Aspergillus taichungensis</name>
    <dbReference type="NCBI Taxonomy" id="482145"/>
    <lineage>
        <taxon>Eukaryota</taxon>
        <taxon>Fungi</taxon>
        <taxon>Dikarya</taxon>
        <taxon>Ascomycota</taxon>
        <taxon>Pezizomycotina</taxon>
        <taxon>Eurotiomycetes</taxon>
        <taxon>Eurotiomycetidae</taxon>
        <taxon>Eurotiales</taxon>
        <taxon>Aspergillaceae</taxon>
        <taxon>Aspergillus</taxon>
        <taxon>Aspergillus subgen. Circumdati</taxon>
    </lineage>
</organism>
<feature type="compositionally biased region" description="Acidic residues" evidence="8">
    <location>
        <begin position="78"/>
        <end position="93"/>
    </location>
</feature>
<sequence length="933" mass="104914">MASGRQDFLSQPAPENYVAGLGRGATGFTTRSDLGPAREGPTPEQIQAALAKRAQLLGAAPPTAYGAGREKGGKDEKPEENDDDDERFQDPDNEVGLFAYGQFDQEDDEADRIYREVDEKMDKRRKIRREARERQEQEEHERKNPKIQQQFADLKRSLASVSEDDWANLPEVGDLTGKNRRAKQNLRQRFYAVPDSVIAGARDSAQFNTTVEEEEARGEDGTMTNFADISAARDKVLKVRLDQAAMGSSGDSAAGSATNIDPKGYLTSLTQSEMKAGEVEIGDIKRVRVLLESVTRTNPKHAPGWIALSRLEELAGRIVAARTVIAKGCELCPKSEDAWLENIRLNEGHNAKVIAANAIKNNDHSTRLWIEAMRLESEVRAKKNVLRQAILHIPQSVAIWKEAVNLEDDPESARLLLAKAVEMIPLSVELWLALARLESPEKAQKVLNTARKAVPTSHEVWIAAARLQEQMGTFEKVNVMKRAVQSLARENAMLKREEWISEAERCEEEGAILTCGAIIRETLGWGLDEDDDRKDIWMDDAKASIARGKYETARAIYAYALRVFVNRRSIWLAAADLERNHGSKEALWQVLEKAVEACPQSEELWLLLAKEKWQSGEIDDARRVLGRAFNQNPNNEDIWLAAVKLEADAQQTEQARELLSTARREAGTDRVWIKSAAFERQLGNVDEALDLVNQGLQLYPKADKLWMMKGQIYEAQNKYPQAREAYGTGTRACPKSVPLWLLASRLEEKAGAVVKARSVLDRARLAVPKNPELWTESVRVERRANNIAQAKVLMAKALQEVPASGLLWSESIWHLEPRAQRKARSLEAIKKADNDPNLFITVARIFWGERRLEKAMTWFEKAIVSNSDLGDGWAWYYKFLLQHGTEEKRADVISKCISTEPKHGEIWQSIAKEPANARKSTEEILKMVADQLK</sequence>
<dbReference type="InterPro" id="IPR011990">
    <property type="entry name" value="TPR-like_helical_dom_sf"/>
</dbReference>
<dbReference type="InterPro" id="IPR003107">
    <property type="entry name" value="HAT"/>
</dbReference>
<dbReference type="Proteomes" id="UP000235023">
    <property type="component" value="Unassembled WGS sequence"/>
</dbReference>
<dbReference type="SUPFAM" id="SSF48452">
    <property type="entry name" value="TPR-like"/>
    <property type="match status" value="4"/>
</dbReference>
<gene>
    <name evidence="10" type="ORF">BDW42DRAFT_188601</name>
</gene>
<dbReference type="InterPro" id="IPR019734">
    <property type="entry name" value="TPR_rpt"/>
</dbReference>
<dbReference type="GO" id="GO:0046540">
    <property type="term" value="C:U4/U6 x U5 tri-snRNP complex"/>
    <property type="evidence" value="ECO:0007669"/>
    <property type="project" value="TreeGrafter"/>
</dbReference>
<dbReference type="InterPro" id="IPR045075">
    <property type="entry name" value="Syf1-like"/>
</dbReference>
<dbReference type="Pfam" id="PF06424">
    <property type="entry name" value="PRP1_N"/>
    <property type="match status" value="1"/>
</dbReference>
<dbReference type="InterPro" id="IPR010491">
    <property type="entry name" value="PRP1_N"/>
</dbReference>
<dbReference type="FunFam" id="1.25.40.10:FF:000256">
    <property type="entry name" value="Probable pre-mRNA splicing factor prp1"/>
    <property type="match status" value="1"/>
</dbReference>
<comment type="subunit">
    <text evidence="2">Associated with the spliceosome.</text>
</comment>
<dbReference type="AlphaFoldDB" id="A0A2J5HHN2"/>
<dbReference type="EMBL" id="KZ559616">
    <property type="protein sequence ID" value="PLN76507.1"/>
    <property type="molecule type" value="Genomic_DNA"/>
</dbReference>
<feature type="domain" description="PRP1 splicing factor N-terminal" evidence="9">
    <location>
        <begin position="13"/>
        <end position="178"/>
    </location>
</feature>
<evidence type="ECO:0000256" key="4">
    <source>
        <dbReference type="ARBA" id="ARBA00022737"/>
    </source>
</evidence>
<dbReference type="FunFam" id="1.25.40.10:FF:001164">
    <property type="entry name" value="mRNA splicing factor (Prp1/Zer1), putative (AFU_orthologue AFUA_2G06070)"/>
    <property type="match status" value="1"/>
</dbReference>
<evidence type="ECO:0000313" key="10">
    <source>
        <dbReference type="EMBL" id="PLN76507.1"/>
    </source>
</evidence>
<comment type="subcellular location">
    <subcellularLocation>
        <location evidence="1">Nucleus</location>
    </subcellularLocation>
</comment>
<evidence type="ECO:0000256" key="2">
    <source>
        <dbReference type="ARBA" id="ARBA00011524"/>
    </source>
</evidence>
<protein>
    <submittedName>
        <fullName evidence="10">PRP1 splicing factor, N-terminal-domain-containing protein</fullName>
    </submittedName>
</protein>
<accession>A0A2J5HHN2</accession>
<dbReference type="PANTHER" id="PTHR11246:SF1">
    <property type="entry name" value="PRE-MRNA-PROCESSING FACTOR 6"/>
    <property type="match status" value="1"/>
</dbReference>
<dbReference type="FunFam" id="1.25.40.10:FF:000649">
    <property type="entry name" value="mRNA splicing factor (Prp1/Zer1), putative"/>
    <property type="match status" value="1"/>
</dbReference>
<feature type="compositionally biased region" description="Basic and acidic residues" evidence="8">
    <location>
        <begin position="68"/>
        <end position="77"/>
    </location>
</feature>
<dbReference type="SMART" id="SM00028">
    <property type="entry name" value="TPR"/>
    <property type="match status" value="4"/>
</dbReference>
<keyword evidence="5" id="KW-0508">mRNA splicing</keyword>
<dbReference type="Gene3D" id="1.25.40.10">
    <property type="entry name" value="Tetratricopeptide repeat domain"/>
    <property type="match status" value="3"/>
</dbReference>
<keyword evidence="3" id="KW-0507">mRNA processing</keyword>
<dbReference type="SMART" id="SM00386">
    <property type="entry name" value="HAT"/>
    <property type="match status" value="12"/>
</dbReference>
<dbReference type="Pfam" id="PF13428">
    <property type="entry name" value="TPR_14"/>
    <property type="match status" value="1"/>
</dbReference>
<keyword evidence="7" id="KW-0175">Coiled coil</keyword>
<feature type="region of interest" description="Disordered" evidence="8">
    <location>
        <begin position="1"/>
        <end position="94"/>
    </location>
</feature>